<dbReference type="Pfam" id="PF02777">
    <property type="entry name" value="Sod_Fe_C"/>
    <property type="match status" value="2"/>
</dbReference>
<dbReference type="GO" id="GO:0046872">
    <property type="term" value="F:metal ion binding"/>
    <property type="evidence" value="ECO:0007669"/>
    <property type="project" value="InterPro"/>
</dbReference>
<dbReference type="OrthoDB" id="275227at2759"/>
<dbReference type="SUPFAM" id="SSF54719">
    <property type="entry name" value="Fe,Mn superoxide dismutase (SOD), C-terminal domain"/>
    <property type="match status" value="1"/>
</dbReference>
<dbReference type="PANTHER" id="PTHR43595">
    <property type="entry name" value="37S RIBOSOMAL PROTEIN S26, MITOCHONDRIAL"/>
    <property type="match status" value="1"/>
</dbReference>
<proteinExistence type="predicted"/>
<dbReference type="STRING" id="857566.A0A1E3PQ53"/>
<dbReference type="AlphaFoldDB" id="A0A1E3PQ53"/>
<dbReference type="GO" id="GO:0005737">
    <property type="term" value="C:cytoplasm"/>
    <property type="evidence" value="ECO:0007669"/>
    <property type="project" value="TreeGrafter"/>
</dbReference>
<dbReference type="SUPFAM" id="SSF46609">
    <property type="entry name" value="Fe,Mn superoxide dismutase (SOD), N-terminal domain"/>
    <property type="match status" value="1"/>
</dbReference>
<organism evidence="3 4">
    <name type="scientific">Nadsonia fulvescens var. elongata DSM 6958</name>
    <dbReference type="NCBI Taxonomy" id="857566"/>
    <lineage>
        <taxon>Eukaryota</taxon>
        <taxon>Fungi</taxon>
        <taxon>Dikarya</taxon>
        <taxon>Ascomycota</taxon>
        <taxon>Saccharomycotina</taxon>
        <taxon>Dipodascomycetes</taxon>
        <taxon>Dipodascales</taxon>
        <taxon>Dipodascales incertae sedis</taxon>
        <taxon>Nadsonia</taxon>
    </lineage>
</organism>
<gene>
    <name evidence="3" type="ORF">NADFUDRAFT_82011</name>
</gene>
<evidence type="ECO:0000259" key="2">
    <source>
        <dbReference type="Pfam" id="PF02777"/>
    </source>
</evidence>
<dbReference type="PANTHER" id="PTHR43595:SF2">
    <property type="entry name" value="SMALL RIBOSOMAL SUBUNIT PROTEIN MS42"/>
    <property type="match status" value="1"/>
</dbReference>
<dbReference type="InterPro" id="IPR036314">
    <property type="entry name" value="SOD_C_sf"/>
</dbReference>
<keyword evidence="4" id="KW-1185">Reference proteome</keyword>
<dbReference type="Gene3D" id="3.55.40.20">
    <property type="entry name" value="Iron/manganese superoxide dismutase, C-terminal domain"/>
    <property type="match status" value="1"/>
</dbReference>
<protein>
    <submittedName>
        <fullName evidence="3">Manganese and iron superoxide dismutase</fullName>
    </submittedName>
</protein>
<accession>A0A1E3PQ53</accession>
<dbReference type="GO" id="GO:0004784">
    <property type="term" value="F:superoxide dismutase activity"/>
    <property type="evidence" value="ECO:0007669"/>
    <property type="project" value="InterPro"/>
</dbReference>
<name>A0A1E3PQ53_9ASCO</name>
<feature type="domain" description="Manganese/iron superoxide dismutase C-terminal" evidence="2">
    <location>
        <begin position="153"/>
        <end position="208"/>
    </location>
</feature>
<evidence type="ECO:0000313" key="3">
    <source>
        <dbReference type="EMBL" id="ODQ67565.1"/>
    </source>
</evidence>
<dbReference type="InterPro" id="IPR019832">
    <property type="entry name" value="Mn/Fe_SOD_C"/>
</dbReference>
<dbReference type="InterPro" id="IPR036324">
    <property type="entry name" value="Mn/Fe_SOD_N_sf"/>
</dbReference>
<dbReference type="EMBL" id="KV454407">
    <property type="protein sequence ID" value="ODQ67565.1"/>
    <property type="molecule type" value="Genomic_DNA"/>
</dbReference>
<reference evidence="3 4" key="1">
    <citation type="journal article" date="2016" name="Proc. Natl. Acad. Sci. U.S.A.">
        <title>Comparative genomics of biotechnologically important yeasts.</title>
        <authorList>
            <person name="Riley R."/>
            <person name="Haridas S."/>
            <person name="Wolfe K.H."/>
            <person name="Lopes M.R."/>
            <person name="Hittinger C.T."/>
            <person name="Goeker M."/>
            <person name="Salamov A.A."/>
            <person name="Wisecaver J.H."/>
            <person name="Long T.M."/>
            <person name="Calvey C.H."/>
            <person name="Aerts A.L."/>
            <person name="Barry K.W."/>
            <person name="Choi C."/>
            <person name="Clum A."/>
            <person name="Coughlan A.Y."/>
            <person name="Deshpande S."/>
            <person name="Douglass A.P."/>
            <person name="Hanson S.J."/>
            <person name="Klenk H.-P."/>
            <person name="LaButti K.M."/>
            <person name="Lapidus A."/>
            <person name="Lindquist E.A."/>
            <person name="Lipzen A.M."/>
            <person name="Meier-Kolthoff J.P."/>
            <person name="Ohm R.A."/>
            <person name="Otillar R.P."/>
            <person name="Pangilinan J.L."/>
            <person name="Peng Y."/>
            <person name="Rokas A."/>
            <person name="Rosa C.A."/>
            <person name="Scheuner C."/>
            <person name="Sibirny A.A."/>
            <person name="Slot J.C."/>
            <person name="Stielow J.B."/>
            <person name="Sun H."/>
            <person name="Kurtzman C.P."/>
            <person name="Blackwell M."/>
            <person name="Grigoriev I.V."/>
            <person name="Jeffries T.W."/>
        </authorList>
    </citation>
    <scope>NUCLEOTIDE SEQUENCE [LARGE SCALE GENOMIC DNA]</scope>
    <source>
        <strain evidence="3 4">DSM 6958</strain>
    </source>
</reference>
<feature type="domain" description="Manganese/iron superoxide dismutase C-terminal" evidence="2">
    <location>
        <begin position="246"/>
        <end position="294"/>
    </location>
</feature>
<dbReference type="Proteomes" id="UP000095009">
    <property type="component" value="Unassembled WGS sequence"/>
</dbReference>
<comment type="function">
    <text evidence="1">Component of the mitochondrial ribosome (mitoribosome), a dedicated translation machinery responsible for the synthesis of mitochondrial genome-encoded proteins, including at least some of the essential transmembrane subunits of the mitochondrial respiratory chain. The mitoribosomes are attached to the mitochondrial inner membrane and translation products are cotranslationally integrated into the membrane.</text>
</comment>
<evidence type="ECO:0000256" key="1">
    <source>
        <dbReference type="ARBA" id="ARBA00037226"/>
    </source>
</evidence>
<evidence type="ECO:0000313" key="4">
    <source>
        <dbReference type="Proteomes" id="UP000095009"/>
    </source>
</evidence>
<sequence>MPRLLRPITDSLIRSSSKNSRVFARFAHTVPELNATTTSGIPGLFSSKNIEQNWFNYQTYLVNSLNELTKDTGAENKTFYEIAKMTSQNPDLRALNYISSQAYNNYFFYYSVAPAKIDEAAPKEEFYVAPNSSETKFVDISTEFVNAPSKDYQVTSKIIDTFGSVTSFRELLINQATSIFGNGYVWLVYNPRDGQVYVVNTYNSGVPFGNSYAEAVESVEDAENETIYGKISNEARELLAEDKAKKNGIIPGLIPLLNINMWQNAWVDDYGVAGKRKYVENVWNTLRWDIIEARLNAVTKRGQTTEV</sequence>